<dbReference type="HOGENOM" id="CLU_460835_0_0_1"/>
<evidence type="ECO:0000259" key="3">
    <source>
        <dbReference type="PROSITE" id="PS50181"/>
    </source>
</evidence>
<dbReference type="InParanoid" id="G8JVH8"/>
<dbReference type="InterPro" id="IPR001810">
    <property type="entry name" value="F-box_dom"/>
</dbReference>
<dbReference type="PANTHER" id="PTHR45982">
    <property type="entry name" value="REGULATOR OF CHROMOSOME CONDENSATION"/>
    <property type="match status" value="1"/>
</dbReference>
<protein>
    <recommendedName>
        <fullName evidence="3">F-box domain-containing protein</fullName>
    </recommendedName>
</protein>
<feature type="repeat" description="RCC1" evidence="1">
    <location>
        <begin position="530"/>
        <end position="600"/>
    </location>
</feature>
<feature type="region of interest" description="Disordered" evidence="2">
    <location>
        <begin position="156"/>
        <end position="186"/>
    </location>
</feature>
<dbReference type="Pfam" id="PF13540">
    <property type="entry name" value="RCC1_2"/>
    <property type="match status" value="1"/>
</dbReference>
<dbReference type="OrthoDB" id="61110at2759"/>
<dbReference type="PROSITE" id="PS50181">
    <property type="entry name" value="FBOX"/>
    <property type="match status" value="1"/>
</dbReference>
<dbReference type="GO" id="GO:0004842">
    <property type="term" value="F:ubiquitin-protein transferase activity"/>
    <property type="evidence" value="ECO:0007669"/>
    <property type="project" value="EnsemblFungi"/>
</dbReference>
<dbReference type="FunCoup" id="G8JVH8">
    <property type="interactions" value="119"/>
</dbReference>
<keyword evidence="5" id="KW-1185">Reference proteome</keyword>
<dbReference type="eggNOG" id="ENOG502QUVE">
    <property type="taxonomic scope" value="Eukaryota"/>
</dbReference>
<dbReference type="Gene3D" id="2.130.10.30">
    <property type="entry name" value="Regulator of chromosome condensation 1/beta-lactamase-inhibitor protein II"/>
    <property type="match status" value="2"/>
</dbReference>
<sequence length="603" mass="67694">MDPESEDQEGRSIDYGLPPDIVLATLPYLESQDIKNLSLTNRYFYKLLDYEQSNTLWHELYRKAYGYTYTNDEPFISKCTDGYNTCSERILVNKFPDLTWAERYKLRSENTSLYTWGSLQHARLGYTYNSNPAIGGHVSSTNRLRIRSGVNRPTPVPWFVDAKQSGSPSGEAQGREKDPNDEVSGRGDRIIVQISAGGFSFQLLTKSGKLFSTGMTYSGGHKGPGPVTGERDYNTFQEIASLIERNHTLQNTESLATVQVYDNTTGNMRIIPRPHQNIYQLFTELESQTEQFVTGNQQIRRMIPRDVFDFYKDNTDLSVDRNAFDKVKFVSVSSGRSHFLALDDKNEIYSWDSPEMNHGVRILFEGLPSRKTNPILKIGCGWDFNCVYIYGIGLVVWSSRSSLARGDLAAKANYKIIPDTADINGSNRILDFACCSENTVFYIPKEGDKLWLYSHELSKYVDLTLDGKIYKIEASYMTLALFTEQSTYTVTVSNGEVVHRSLTKINLAAGQKFITFSAGDYHNIALTDQGELYSWGLESDLCGCLGLGDAEEATEVQRVAVYETARSIRALQPVKVELPPDSICVAIAAGGWHSGALMLKKDA</sequence>
<dbReference type="GeneID" id="11469050"/>
<feature type="domain" description="F-box" evidence="3">
    <location>
        <begin position="17"/>
        <end position="60"/>
    </location>
</feature>
<dbReference type="PANTHER" id="PTHR45982:SF6">
    <property type="entry name" value="SCF-ASSOCIATED FACTOR 1"/>
    <property type="match status" value="1"/>
</dbReference>
<dbReference type="PROSITE" id="PS50012">
    <property type="entry name" value="RCC1_3"/>
    <property type="match status" value="1"/>
</dbReference>
<feature type="compositionally biased region" description="Basic and acidic residues" evidence="2">
    <location>
        <begin position="173"/>
        <end position="186"/>
    </location>
</feature>
<dbReference type="GO" id="GO:0005085">
    <property type="term" value="F:guanyl-nucleotide exchange factor activity"/>
    <property type="evidence" value="ECO:0007669"/>
    <property type="project" value="TreeGrafter"/>
</dbReference>
<dbReference type="GO" id="GO:0005737">
    <property type="term" value="C:cytoplasm"/>
    <property type="evidence" value="ECO:0007669"/>
    <property type="project" value="TreeGrafter"/>
</dbReference>
<dbReference type="SUPFAM" id="SSF81383">
    <property type="entry name" value="F-box domain"/>
    <property type="match status" value="1"/>
</dbReference>
<dbReference type="Proteomes" id="UP000006790">
    <property type="component" value="Chromosome 6"/>
</dbReference>
<dbReference type="STRING" id="931890.G8JVH8"/>
<accession>G8JVH8</accession>
<evidence type="ECO:0000256" key="2">
    <source>
        <dbReference type="SAM" id="MobiDB-lite"/>
    </source>
</evidence>
<dbReference type="SUPFAM" id="SSF50985">
    <property type="entry name" value="RCC1/BLIP-II"/>
    <property type="match status" value="1"/>
</dbReference>
<dbReference type="GO" id="GO:0019005">
    <property type="term" value="C:SCF ubiquitin ligase complex"/>
    <property type="evidence" value="ECO:0007669"/>
    <property type="project" value="EnsemblFungi"/>
</dbReference>
<organism evidence="4 5">
    <name type="scientific">Eremothecium cymbalariae (strain CBS 270.75 / DBVPG 7215 / KCTC 17166 / NRRL Y-17582)</name>
    <name type="common">Yeast</name>
    <dbReference type="NCBI Taxonomy" id="931890"/>
    <lineage>
        <taxon>Eukaryota</taxon>
        <taxon>Fungi</taxon>
        <taxon>Dikarya</taxon>
        <taxon>Ascomycota</taxon>
        <taxon>Saccharomycotina</taxon>
        <taxon>Saccharomycetes</taxon>
        <taxon>Saccharomycetales</taxon>
        <taxon>Saccharomycetaceae</taxon>
        <taxon>Eremothecium</taxon>
    </lineage>
</organism>
<dbReference type="InterPro" id="IPR036047">
    <property type="entry name" value="F-box-like_dom_sf"/>
</dbReference>
<dbReference type="InterPro" id="IPR000408">
    <property type="entry name" value="Reg_chr_condens"/>
</dbReference>
<evidence type="ECO:0000256" key="1">
    <source>
        <dbReference type="PROSITE-ProRule" id="PRU00235"/>
    </source>
</evidence>
<dbReference type="RefSeq" id="XP_003647474.1">
    <property type="nucleotide sequence ID" value="XM_003647426.1"/>
</dbReference>
<dbReference type="KEGG" id="erc:Ecym_6277"/>
<proteinExistence type="predicted"/>
<dbReference type="InterPro" id="IPR009091">
    <property type="entry name" value="RCC1/BLIP-II"/>
</dbReference>
<gene>
    <name evidence="4" type="ordered locus">Ecym_6277</name>
</gene>
<dbReference type="OMA" id="MGDYHYL"/>
<name>G8JVH8_ERECY</name>
<evidence type="ECO:0000313" key="5">
    <source>
        <dbReference type="Proteomes" id="UP000006790"/>
    </source>
</evidence>
<dbReference type="InterPro" id="IPR051553">
    <property type="entry name" value="Ran_GTPase-activating"/>
</dbReference>
<dbReference type="EMBL" id="CP002502">
    <property type="protein sequence ID" value="AET40657.1"/>
    <property type="molecule type" value="Genomic_DNA"/>
</dbReference>
<dbReference type="GO" id="GO:0031146">
    <property type="term" value="P:SCF-dependent proteasomal ubiquitin-dependent protein catabolic process"/>
    <property type="evidence" value="ECO:0007669"/>
    <property type="project" value="EnsemblFungi"/>
</dbReference>
<reference evidence="5" key="1">
    <citation type="journal article" date="2012" name="G3 (Bethesda)">
        <title>Pichia sorbitophila, an interspecies yeast hybrid reveals early steps of genome resolution following polyploidization.</title>
        <authorList>
            <person name="Leh Louis V."/>
            <person name="Despons L."/>
            <person name="Friedrich A."/>
            <person name="Martin T."/>
            <person name="Durrens P."/>
            <person name="Casaregola S."/>
            <person name="Neuveglise C."/>
            <person name="Fairhead C."/>
            <person name="Marck C."/>
            <person name="Cruz J.A."/>
            <person name="Straub M.L."/>
            <person name="Kugler V."/>
            <person name="Sacerdot C."/>
            <person name="Uzunov Z."/>
            <person name="Thierry A."/>
            <person name="Weiss S."/>
            <person name="Bleykasten C."/>
            <person name="De Montigny J."/>
            <person name="Jacques N."/>
            <person name="Jung P."/>
            <person name="Lemaire M."/>
            <person name="Mallet S."/>
            <person name="Morel G."/>
            <person name="Richard G.F."/>
            <person name="Sarkar A."/>
            <person name="Savel G."/>
            <person name="Schacherer J."/>
            <person name="Seret M.L."/>
            <person name="Talla E."/>
            <person name="Samson G."/>
            <person name="Jubin C."/>
            <person name="Poulain J."/>
            <person name="Vacherie B."/>
            <person name="Barbe V."/>
            <person name="Pelletier E."/>
            <person name="Sherman D.J."/>
            <person name="Westhof E."/>
            <person name="Weissenbach J."/>
            <person name="Baret P.V."/>
            <person name="Wincker P."/>
            <person name="Gaillardin C."/>
            <person name="Dujon B."/>
            <person name="Souciet J.L."/>
        </authorList>
    </citation>
    <scope>NUCLEOTIDE SEQUENCE [LARGE SCALE GENOMIC DNA]</scope>
    <source>
        <strain evidence="5">CBS 270.75 / DBVPG 7215 / KCTC 17166 / NRRL Y-17582</strain>
    </source>
</reference>
<dbReference type="AlphaFoldDB" id="G8JVH8"/>
<evidence type="ECO:0000313" key="4">
    <source>
        <dbReference type="EMBL" id="AET40657.1"/>
    </source>
</evidence>